<keyword evidence="2" id="KW-1185">Reference proteome</keyword>
<gene>
    <name evidence="1" type="ORF">IC620_09605</name>
</gene>
<name>A0A926NFI9_9BACL</name>
<dbReference type="EMBL" id="JACXAH010000012">
    <property type="protein sequence ID" value="MBD1372609.1"/>
    <property type="molecule type" value="Genomic_DNA"/>
</dbReference>
<sequence>MRTQKVKWTASIVGVSTIAFSLYRYRDKGKPFYAKLRSKWRNEEKPLHDEIKENEMISEGAQYAVQYHNQKADIPR</sequence>
<dbReference type="RefSeq" id="WP_191142050.1">
    <property type="nucleotide sequence ID" value="NZ_JACXAH010000012.1"/>
</dbReference>
<dbReference type="AlphaFoldDB" id="A0A926NFI9"/>
<comment type="caution">
    <text evidence="1">The sequence shown here is derived from an EMBL/GenBank/DDBJ whole genome shotgun (WGS) entry which is preliminary data.</text>
</comment>
<dbReference type="Proteomes" id="UP000661691">
    <property type="component" value="Unassembled WGS sequence"/>
</dbReference>
<evidence type="ECO:0000313" key="2">
    <source>
        <dbReference type="Proteomes" id="UP000661691"/>
    </source>
</evidence>
<accession>A0A926NFI9</accession>
<evidence type="ECO:0000313" key="1">
    <source>
        <dbReference type="EMBL" id="MBD1372609.1"/>
    </source>
</evidence>
<organism evidence="1 2">
    <name type="scientific">Polycladospora coralii</name>
    <dbReference type="NCBI Taxonomy" id="2771432"/>
    <lineage>
        <taxon>Bacteria</taxon>
        <taxon>Bacillati</taxon>
        <taxon>Bacillota</taxon>
        <taxon>Bacilli</taxon>
        <taxon>Bacillales</taxon>
        <taxon>Thermoactinomycetaceae</taxon>
        <taxon>Polycladospora</taxon>
    </lineage>
</organism>
<protein>
    <submittedName>
        <fullName evidence="1">Uncharacterized protein</fullName>
    </submittedName>
</protein>
<reference evidence="1" key="1">
    <citation type="submission" date="2020-09" db="EMBL/GenBank/DDBJ databases">
        <title>A novel bacterium of genus Hazenella, isolated from South China Sea.</title>
        <authorList>
            <person name="Huang H."/>
            <person name="Mo K."/>
            <person name="Hu Y."/>
        </authorList>
    </citation>
    <scope>NUCLEOTIDE SEQUENCE</scope>
    <source>
        <strain evidence="1">IB182357</strain>
    </source>
</reference>
<proteinExistence type="predicted"/>